<gene>
    <name evidence="1" type="ORF">OF897_04390</name>
</gene>
<comment type="caution">
    <text evidence="1">The sequence shown here is derived from an EMBL/GenBank/DDBJ whole genome shotgun (WGS) entry which is preliminary data.</text>
</comment>
<keyword evidence="2" id="KW-1185">Reference proteome</keyword>
<organism evidence="1 2">
    <name type="scientific">Chryseobacterium formosus</name>
    <dbReference type="NCBI Taxonomy" id="1537363"/>
    <lineage>
        <taxon>Bacteria</taxon>
        <taxon>Pseudomonadati</taxon>
        <taxon>Bacteroidota</taxon>
        <taxon>Flavobacteriia</taxon>
        <taxon>Flavobacteriales</taxon>
        <taxon>Weeksellaceae</taxon>
        <taxon>Chryseobacterium group</taxon>
        <taxon>Chryseobacterium</taxon>
    </lineage>
</organism>
<dbReference type="EMBL" id="JAOVZW010000003">
    <property type="protein sequence ID" value="MCX8523160.1"/>
    <property type="molecule type" value="Genomic_DNA"/>
</dbReference>
<evidence type="ECO:0000313" key="1">
    <source>
        <dbReference type="EMBL" id="MCX8523160.1"/>
    </source>
</evidence>
<evidence type="ECO:0000313" key="2">
    <source>
        <dbReference type="Proteomes" id="UP001073122"/>
    </source>
</evidence>
<dbReference type="Proteomes" id="UP001073122">
    <property type="component" value="Unassembled WGS sequence"/>
</dbReference>
<protein>
    <submittedName>
        <fullName evidence="1">Uncharacterized protein</fullName>
    </submittedName>
</protein>
<proteinExistence type="predicted"/>
<name>A0ABT3XM18_9FLAO</name>
<accession>A0ABT3XM18</accession>
<sequence>MYRESVSRRTKLVHHIKSSRYGFLQNLLELTEFTKYLASKATFPEFQSLINKEE</sequence>
<reference evidence="1" key="1">
    <citation type="submission" date="2022-10" db="EMBL/GenBank/DDBJ databases">
        <title>Chryseobacterium sp. nov., a novel bacterial species.</title>
        <authorList>
            <person name="Cao Y."/>
        </authorList>
    </citation>
    <scope>NUCLEOTIDE SEQUENCE</scope>
    <source>
        <strain evidence="1">CCTCC AB2015118</strain>
    </source>
</reference>
<dbReference type="RefSeq" id="WP_267264479.1">
    <property type="nucleotide sequence ID" value="NZ_JAOVZW010000003.1"/>
</dbReference>